<dbReference type="Proteomes" id="UP001597145">
    <property type="component" value="Unassembled WGS sequence"/>
</dbReference>
<evidence type="ECO:0000256" key="1">
    <source>
        <dbReference type="SAM" id="MobiDB-lite"/>
    </source>
</evidence>
<keyword evidence="3" id="KW-1185">Reference proteome</keyword>
<name>A0ABW4FCC1_9PSEU</name>
<feature type="compositionally biased region" description="Acidic residues" evidence="1">
    <location>
        <begin position="154"/>
        <end position="165"/>
    </location>
</feature>
<evidence type="ECO:0000313" key="2">
    <source>
        <dbReference type="EMBL" id="MFD1528201.1"/>
    </source>
</evidence>
<dbReference type="RefSeq" id="WP_343972557.1">
    <property type="nucleotide sequence ID" value="NZ_BAAAJG010000003.1"/>
</dbReference>
<accession>A0ABW4FCC1</accession>
<dbReference type="EMBL" id="JBHUCP010000001">
    <property type="protein sequence ID" value="MFD1528201.1"/>
    <property type="molecule type" value="Genomic_DNA"/>
</dbReference>
<sequence>MSEPLSLLEFLQELVSDAGMRDRFLADPHATLADLGLADLSPADVHDALVLVEDTQTADFSADFTAGLPDLAGHVPPAPPPHAHPDAVGYLSSYLTGEQPVLDADDLDVDRLADLDGASWPPDDTAGFGVGARIGSHDVGDQFGTPAQVAPADPDADVFDMDEVTTTESNGPDFGGGSDLHGGDLHGSDQYDSDLYGEPWADPSGDPGSDPGSVAEHHDGDF</sequence>
<proteinExistence type="predicted"/>
<feature type="region of interest" description="Disordered" evidence="1">
    <location>
        <begin position="116"/>
        <end position="222"/>
    </location>
</feature>
<organism evidence="2 3">
    <name type="scientific">Pseudonocardia aurantiaca</name>
    <dbReference type="NCBI Taxonomy" id="75290"/>
    <lineage>
        <taxon>Bacteria</taxon>
        <taxon>Bacillati</taxon>
        <taxon>Actinomycetota</taxon>
        <taxon>Actinomycetes</taxon>
        <taxon>Pseudonocardiales</taxon>
        <taxon>Pseudonocardiaceae</taxon>
        <taxon>Pseudonocardia</taxon>
    </lineage>
</organism>
<comment type="caution">
    <text evidence="2">The sequence shown here is derived from an EMBL/GenBank/DDBJ whole genome shotgun (WGS) entry which is preliminary data.</text>
</comment>
<evidence type="ECO:0000313" key="3">
    <source>
        <dbReference type="Proteomes" id="UP001597145"/>
    </source>
</evidence>
<reference evidence="3" key="1">
    <citation type="journal article" date="2019" name="Int. J. Syst. Evol. Microbiol.">
        <title>The Global Catalogue of Microorganisms (GCM) 10K type strain sequencing project: providing services to taxonomists for standard genome sequencing and annotation.</title>
        <authorList>
            <consortium name="The Broad Institute Genomics Platform"/>
            <consortium name="The Broad Institute Genome Sequencing Center for Infectious Disease"/>
            <person name="Wu L."/>
            <person name="Ma J."/>
        </authorList>
    </citation>
    <scope>NUCLEOTIDE SEQUENCE [LARGE SCALE GENOMIC DNA]</scope>
    <source>
        <strain evidence="3">JCM 12165</strain>
    </source>
</reference>
<protein>
    <submittedName>
        <fullName evidence="2">IniB N-terminal domain-containing protein</fullName>
    </submittedName>
</protein>
<feature type="compositionally biased region" description="Low complexity" evidence="1">
    <location>
        <begin position="202"/>
        <end position="213"/>
    </location>
</feature>
<dbReference type="NCBIfam" id="NF038175">
    <property type="entry name" value="IniB_NTERM"/>
    <property type="match status" value="1"/>
</dbReference>
<dbReference type="InterPro" id="IPR049709">
    <property type="entry name" value="IniB-like_N"/>
</dbReference>
<gene>
    <name evidence="2" type="ORF">ACFSCY_01965</name>
</gene>